<gene>
    <name evidence="3" type="primary">LOC116290508</name>
</gene>
<dbReference type="RefSeq" id="XP_031553410.1">
    <property type="nucleotide sequence ID" value="XM_031697550.1"/>
</dbReference>
<dbReference type="InterPro" id="IPR027963">
    <property type="entry name" value="MEIOC"/>
</dbReference>
<protein>
    <submittedName>
        <fullName evidence="3">Uncharacterized protein LOC116290508</fullName>
    </submittedName>
</protein>
<evidence type="ECO:0000313" key="2">
    <source>
        <dbReference type="Proteomes" id="UP000515163"/>
    </source>
</evidence>
<feature type="region of interest" description="Disordered" evidence="1">
    <location>
        <begin position="313"/>
        <end position="332"/>
    </location>
</feature>
<dbReference type="GO" id="GO:0005737">
    <property type="term" value="C:cytoplasm"/>
    <property type="evidence" value="ECO:0007669"/>
    <property type="project" value="TreeGrafter"/>
</dbReference>
<feature type="region of interest" description="Disordered" evidence="1">
    <location>
        <begin position="180"/>
        <end position="245"/>
    </location>
</feature>
<feature type="compositionally biased region" description="Low complexity" evidence="1">
    <location>
        <begin position="382"/>
        <end position="393"/>
    </location>
</feature>
<dbReference type="Proteomes" id="UP000515163">
    <property type="component" value="Unplaced"/>
</dbReference>
<evidence type="ECO:0000313" key="3">
    <source>
        <dbReference type="RefSeq" id="XP_031553410.1"/>
    </source>
</evidence>
<dbReference type="OrthoDB" id="5978002at2759"/>
<feature type="compositionally biased region" description="Basic and acidic residues" evidence="1">
    <location>
        <begin position="10"/>
        <end position="19"/>
    </location>
</feature>
<feature type="compositionally biased region" description="Polar residues" evidence="1">
    <location>
        <begin position="183"/>
        <end position="202"/>
    </location>
</feature>
<name>A0A6P8HLC2_ACTTE</name>
<feature type="region of interest" description="Disordered" evidence="1">
    <location>
        <begin position="1"/>
        <end position="59"/>
    </location>
</feature>
<dbReference type="GeneID" id="116290508"/>
<dbReference type="GO" id="GO:0007144">
    <property type="term" value="P:female meiosis I"/>
    <property type="evidence" value="ECO:0007669"/>
    <property type="project" value="TreeGrafter"/>
</dbReference>
<dbReference type="GO" id="GO:0005634">
    <property type="term" value="C:nucleus"/>
    <property type="evidence" value="ECO:0007669"/>
    <property type="project" value="TreeGrafter"/>
</dbReference>
<dbReference type="AlphaFoldDB" id="A0A6P8HLC2"/>
<feature type="region of interest" description="Disordered" evidence="1">
    <location>
        <begin position="381"/>
        <end position="417"/>
    </location>
</feature>
<sequence length="629" mass="69340">MAFSAQPDHGQNDRTHRDLSGIAKVSRREKTKFVPNPAAKPFVPSSNFDSTGSNKTWSTAHRGQSSLLQFQNGTNRYKDSKTLGNAHHGFKNGSLPNGITGNTLLHSCTNNNGVQKEKPLHSTQSQPGKHIALHLLSKVLDDETIFNFTSIDESTNLPGETFSSGPGYLPQCQNFDGSAHSWPLTSTTNQHHSQTEAPSVTIPSIAPNIGSFPRQNIWSHDSNHGVTPPLSPLGSSPSSYNELSANDSFSLQKPVRPNSLPEYERFSPLVNGFIDDQSPYPSPTGQSYSSSNASPHQSFLPIQEHFCNGKSQQSCESGYASNSNQGTQMSPSSLHCYVASSPEIQSFILPLSAPGSQYNSSPSLSPSSPPLGQMRLHRKYLSSESEQMVSSSRSKQHCFREKSYQLQSPSPKERRENGYVSFSPLQRTKSPFTSELHLRLDECYEQLRCLEKERKKAEAEISHLWSSRRLSSSGNSNNLRLQPNPSRVDKMVIDQLREHAKVETLVSRIERIRHSPLHLSISECVDQWQEAIKELQAKRREEISSCNGGNAGRSRLCSASRFLDGSDLQGLVTAVKNLCVQTRAIRTTVWCAVHLVTCESIPRTSSFAESESSASPSEMNVLEGTGEVS</sequence>
<feature type="compositionally biased region" description="Polar residues" evidence="1">
    <location>
        <begin position="44"/>
        <end position="59"/>
    </location>
</feature>
<dbReference type="InParanoid" id="A0A6P8HLC2"/>
<evidence type="ECO:0000256" key="1">
    <source>
        <dbReference type="SAM" id="MobiDB-lite"/>
    </source>
</evidence>
<dbReference type="Pfam" id="PF15189">
    <property type="entry name" value="MEIOC"/>
    <property type="match status" value="1"/>
</dbReference>
<proteinExistence type="predicted"/>
<dbReference type="GO" id="GO:0007141">
    <property type="term" value="P:male meiosis I"/>
    <property type="evidence" value="ECO:0007669"/>
    <property type="project" value="TreeGrafter"/>
</dbReference>
<feature type="region of interest" description="Disordered" evidence="1">
    <location>
        <begin position="271"/>
        <end position="296"/>
    </location>
</feature>
<organism evidence="2 3">
    <name type="scientific">Actinia tenebrosa</name>
    <name type="common">Australian red waratah sea anemone</name>
    <dbReference type="NCBI Taxonomy" id="6105"/>
    <lineage>
        <taxon>Eukaryota</taxon>
        <taxon>Metazoa</taxon>
        <taxon>Cnidaria</taxon>
        <taxon>Anthozoa</taxon>
        <taxon>Hexacorallia</taxon>
        <taxon>Actiniaria</taxon>
        <taxon>Actiniidae</taxon>
        <taxon>Actinia</taxon>
    </lineage>
</organism>
<feature type="region of interest" description="Disordered" evidence="1">
    <location>
        <begin position="607"/>
        <end position="629"/>
    </location>
</feature>
<feature type="compositionally biased region" description="Polar residues" evidence="1">
    <location>
        <begin position="283"/>
        <end position="296"/>
    </location>
</feature>
<feature type="compositionally biased region" description="Low complexity" evidence="1">
    <location>
        <begin position="607"/>
        <end position="618"/>
    </location>
</feature>
<dbReference type="KEGG" id="aten:116290508"/>
<keyword evidence="2" id="KW-1185">Reference proteome</keyword>
<reference evidence="3" key="1">
    <citation type="submission" date="2025-08" db="UniProtKB">
        <authorList>
            <consortium name="RefSeq"/>
        </authorList>
    </citation>
    <scope>IDENTIFICATION</scope>
    <source>
        <tissue evidence="3">Tentacle</tissue>
    </source>
</reference>
<dbReference type="PANTHER" id="PTHR33861">
    <property type="entry name" value="PROTEIN CBG18333"/>
    <property type="match status" value="1"/>
</dbReference>
<dbReference type="PANTHER" id="PTHR33861:SF5">
    <property type="entry name" value="GAMMA-TUBULIN COMPLEX COMPONENT"/>
    <property type="match status" value="1"/>
</dbReference>
<dbReference type="GO" id="GO:0048255">
    <property type="term" value="P:mRNA stabilization"/>
    <property type="evidence" value="ECO:0007669"/>
    <property type="project" value="TreeGrafter"/>
</dbReference>
<accession>A0A6P8HLC2</accession>